<proteinExistence type="predicted"/>
<dbReference type="Proteomes" id="UP000321058">
    <property type="component" value="Unassembled WGS sequence"/>
</dbReference>
<dbReference type="PANTHER" id="PTHR41523:SF8">
    <property type="entry name" value="ETHYLENE RESPONSE SENSOR PROTEIN"/>
    <property type="match status" value="1"/>
</dbReference>
<dbReference type="PANTHER" id="PTHR41523">
    <property type="entry name" value="TWO-COMPONENT SYSTEM SENSOR PROTEIN"/>
    <property type="match status" value="1"/>
</dbReference>
<dbReference type="AlphaFoldDB" id="A0A512N5X5"/>
<evidence type="ECO:0000313" key="9">
    <source>
        <dbReference type="EMBL" id="GEP54333.1"/>
    </source>
</evidence>
<dbReference type="OrthoDB" id="315417at2"/>
<evidence type="ECO:0000256" key="4">
    <source>
        <dbReference type="ARBA" id="ARBA00022679"/>
    </source>
</evidence>
<dbReference type="GO" id="GO:0004673">
    <property type="term" value="F:protein histidine kinase activity"/>
    <property type="evidence" value="ECO:0007669"/>
    <property type="project" value="UniProtKB-EC"/>
</dbReference>
<feature type="domain" description="Histidine kinase" evidence="8">
    <location>
        <begin position="182"/>
        <end position="370"/>
    </location>
</feature>
<evidence type="ECO:0000256" key="1">
    <source>
        <dbReference type="ARBA" id="ARBA00000085"/>
    </source>
</evidence>
<evidence type="ECO:0000313" key="10">
    <source>
        <dbReference type="Proteomes" id="UP000321058"/>
    </source>
</evidence>
<evidence type="ECO:0000259" key="8">
    <source>
        <dbReference type="PROSITE" id="PS50109"/>
    </source>
</evidence>
<gene>
    <name evidence="9" type="ORF">RSO01_14990</name>
</gene>
<dbReference type="EC" id="2.7.13.3" evidence="2"/>
<keyword evidence="5" id="KW-0547">Nucleotide-binding</keyword>
<evidence type="ECO:0000256" key="2">
    <source>
        <dbReference type="ARBA" id="ARBA00012438"/>
    </source>
</evidence>
<evidence type="ECO:0000256" key="7">
    <source>
        <dbReference type="ARBA" id="ARBA00022840"/>
    </source>
</evidence>
<keyword evidence="4" id="KW-0808">Transferase</keyword>
<keyword evidence="10" id="KW-1185">Reference proteome</keyword>
<dbReference type="SUPFAM" id="SSF55874">
    <property type="entry name" value="ATPase domain of HSP90 chaperone/DNA topoisomerase II/histidine kinase"/>
    <property type="match status" value="1"/>
</dbReference>
<dbReference type="InterPro" id="IPR036890">
    <property type="entry name" value="HATPase_C_sf"/>
</dbReference>
<dbReference type="PROSITE" id="PS50109">
    <property type="entry name" value="HIS_KIN"/>
    <property type="match status" value="1"/>
</dbReference>
<organism evidence="9 10">
    <name type="scientific">Reyranella soli</name>
    <dbReference type="NCBI Taxonomy" id="1230389"/>
    <lineage>
        <taxon>Bacteria</taxon>
        <taxon>Pseudomonadati</taxon>
        <taxon>Pseudomonadota</taxon>
        <taxon>Alphaproteobacteria</taxon>
        <taxon>Hyphomicrobiales</taxon>
        <taxon>Reyranellaceae</taxon>
        <taxon>Reyranella</taxon>
    </lineage>
</organism>
<dbReference type="InterPro" id="IPR004358">
    <property type="entry name" value="Sig_transdc_His_kin-like_C"/>
</dbReference>
<evidence type="ECO:0000256" key="5">
    <source>
        <dbReference type="ARBA" id="ARBA00022741"/>
    </source>
</evidence>
<dbReference type="PRINTS" id="PR00344">
    <property type="entry name" value="BCTRLSENSOR"/>
</dbReference>
<reference evidence="9 10" key="1">
    <citation type="submission" date="2019-07" db="EMBL/GenBank/DDBJ databases">
        <title>Whole genome shotgun sequence of Reyranella soli NBRC 108950.</title>
        <authorList>
            <person name="Hosoyama A."/>
            <person name="Uohara A."/>
            <person name="Ohji S."/>
            <person name="Ichikawa N."/>
        </authorList>
    </citation>
    <scope>NUCLEOTIDE SEQUENCE [LARGE SCALE GENOMIC DNA]</scope>
    <source>
        <strain evidence="9 10">NBRC 108950</strain>
    </source>
</reference>
<dbReference type="Gene3D" id="3.30.565.10">
    <property type="entry name" value="Histidine kinase-like ATPase, C-terminal domain"/>
    <property type="match status" value="1"/>
</dbReference>
<comment type="caution">
    <text evidence="9">The sequence shown here is derived from an EMBL/GenBank/DDBJ whole genome shotgun (WGS) entry which is preliminary data.</text>
</comment>
<dbReference type="SMART" id="SM00387">
    <property type="entry name" value="HATPase_c"/>
    <property type="match status" value="1"/>
</dbReference>
<comment type="catalytic activity">
    <reaction evidence="1">
        <text>ATP + protein L-histidine = ADP + protein N-phospho-L-histidine.</text>
        <dbReference type="EC" id="2.7.13.3"/>
    </reaction>
</comment>
<keyword evidence="7" id="KW-0067">ATP-binding</keyword>
<evidence type="ECO:0000256" key="3">
    <source>
        <dbReference type="ARBA" id="ARBA00022553"/>
    </source>
</evidence>
<protein>
    <recommendedName>
        <fullName evidence="2">histidine kinase</fullName>
        <ecNumber evidence="2">2.7.13.3</ecNumber>
    </recommendedName>
</protein>
<accession>A0A512N5X5</accession>
<dbReference type="Pfam" id="PF02518">
    <property type="entry name" value="HATPase_c"/>
    <property type="match status" value="1"/>
</dbReference>
<dbReference type="InterPro" id="IPR003594">
    <property type="entry name" value="HATPase_dom"/>
</dbReference>
<sequence>MLRLVTPTLGTDSYRPASLPVVRPEDEVARARLEATRLAAAERYAVLDTVPEPAFDRITALTADLFQAPVAIIGFIGSDRVFFKSHHGTAETEARRGTDPSRSVLEPWIRDKYKYGFHAGVPLDSPDGYAIGTLSVIDRRPRRIEEQHMRRLRSLAGVVTDELAMRLAARTASDQADIMKSEVDHRVMNSLQLVSSMLQLQGRSAASTETRQQLLTAAHRVAAVARAHRLFSVNETRERLPIVSHLRELCSELAGILGAEIGVVGAIETSVPRDQVLAIGLIVNELAVNARKHGAGLITVSFGWNGGLHELAVTDQGEGLERGFSVTEPTGKGIGMKVVRALADQLKGQLSVRSPTAGRGTCVAVSFPAR</sequence>
<name>A0A512N5X5_9HYPH</name>
<keyword evidence="3" id="KW-0597">Phosphoprotein</keyword>
<dbReference type="EMBL" id="BKAJ01000030">
    <property type="protein sequence ID" value="GEP54333.1"/>
    <property type="molecule type" value="Genomic_DNA"/>
</dbReference>
<dbReference type="InterPro" id="IPR011495">
    <property type="entry name" value="Sig_transdc_His_kin_sub2_dim/P"/>
</dbReference>
<dbReference type="Pfam" id="PF07568">
    <property type="entry name" value="HisKA_2"/>
    <property type="match status" value="1"/>
</dbReference>
<dbReference type="InterPro" id="IPR005467">
    <property type="entry name" value="His_kinase_dom"/>
</dbReference>
<dbReference type="SUPFAM" id="SSF55781">
    <property type="entry name" value="GAF domain-like"/>
    <property type="match status" value="1"/>
</dbReference>
<keyword evidence="6" id="KW-0418">Kinase</keyword>
<dbReference type="GO" id="GO:0005524">
    <property type="term" value="F:ATP binding"/>
    <property type="evidence" value="ECO:0007669"/>
    <property type="project" value="UniProtKB-KW"/>
</dbReference>
<evidence type="ECO:0000256" key="6">
    <source>
        <dbReference type="ARBA" id="ARBA00022777"/>
    </source>
</evidence>